<sequence length="294" mass="33804">MVFRSLKYLFITFFLGYYPLFAQSDTLHHQRLRNLILAESVAYTGAIAGLSSAWYGEKAQGFRFFDDNSEWLQIDKLGHFYTNYHLTRVNSQAFRWAGLSQQKAALWAGISSLTFMTTIEILDGTQPDYGFSWGDMAANILGPSLYVGQQYLWGETRIQPKWSFHNTSLASQNPKLLGKSANEQWLKDYNGQTYWFSGNISSFLPKQNKFPKWLNLAVGYGIQDMVNAEVAKSQQNGFFPYRQYYLAVDFDLSHIKTKSKFLKGLLFLVDQIKIPAPTLEFSAKKGMIFHPIYF</sequence>
<evidence type="ECO:0000313" key="2">
    <source>
        <dbReference type="Proteomes" id="UP001236507"/>
    </source>
</evidence>
<dbReference type="Proteomes" id="UP001236507">
    <property type="component" value="Unassembled WGS sequence"/>
</dbReference>
<evidence type="ECO:0000313" key="1">
    <source>
        <dbReference type="EMBL" id="MDI9859805.1"/>
    </source>
</evidence>
<name>A0ABT6Y8C7_9BACT</name>
<dbReference type="Pfam" id="PF10043">
    <property type="entry name" value="DUF2279"/>
    <property type="match status" value="1"/>
</dbReference>
<reference evidence="1 2" key="1">
    <citation type="submission" date="2023-05" db="EMBL/GenBank/DDBJ databases">
        <title>Novel species of genus Flectobacillus isolated from stream in China.</title>
        <authorList>
            <person name="Lu H."/>
        </authorList>
    </citation>
    <scope>NUCLEOTIDE SEQUENCE [LARGE SCALE GENOMIC DNA]</scope>
    <source>
        <strain evidence="1 2">KCTC 42575</strain>
    </source>
</reference>
<proteinExistence type="predicted"/>
<dbReference type="EMBL" id="JASHIF010000009">
    <property type="protein sequence ID" value="MDI9859805.1"/>
    <property type="molecule type" value="Genomic_DNA"/>
</dbReference>
<comment type="caution">
    <text evidence="1">The sequence shown here is derived from an EMBL/GenBank/DDBJ whole genome shotgun (WGS) entry which is preliminary data.</text>
</comment>
<protein>
    <submittedName>
        <fullName evidence="1">DUF2279 domain-containing protein</fullName>
    </submittedName>
</protein>
<gene>
    <name evidence="1" type="ORF">QM524_11350</name>
</gene>
<organism evidence="1 2">
    <name type="scientific">Flectobacillus roseus</name>
    <dbReference type="NCBI Taxonomy" id="502259"/>
    <lineage>
        <taxon>Bacteria</taxon>
        <taxon>Pseudomonadati</taxon>
        <taxon>Bacteroidota</taxon>
        <taxon>Cytophagia</taxon>
        <taxon>Cytophagales</taxon>
        <taxon>Flectobacillaceae</taxon>
        <taxon>Flectobacillus</taxon>
    </lineage>
</organism>
<keyword evidence="2" id="KW-1185">Reference proteome</keyword>
<dbReference type="RefSeq" id="WP_283344674.1">
    <property type="nucleotide sequence ID" value="NZ_JASHIF010000009.1"/>
</dbReference>
<accession>A0ABT6Y8C7</accession>
<dbReference type="InterPro" id="IPR018736">
    <property type="entry name" value="DUF2279_periplasmic_lipo"/>
</dbReference>